<comment type="caution">
    <text evidence="1">The sequence shown here is derived from an EMBL/GenBank/DDBJ whole genome shotgun (WGS) entry which is preliminary data.</text>
</comment>
<sequence>MQTPWILHLAPMAVSPGTNPSPPLVWRPSFASCAAMSAGDIPRPTEKSLGYLGDDWRGTHRRHRSPLHPLQSLYLPLSFPSRQPSFHPQVLAPQRGYQNSF</sequence>
<keyword evidence="2" id="KW-1185">Reference proteome</keyword>
<reference evidence="2" key="1">
    <citation type="journal article" date="2022" name="Nat. Commun.">
        <title>Chromosome evolution and the genetic basis of agronomically important traits in greater yam.</title>
        <authorList>
            <person name="Bredeson J.V."/>
            <person name="Lyons J.B."/>
            <person name="Oniyinde I.O."/>
            <person name="Okereke N.R."/>
            <person name="Kolade O."/>
            <person name="Nnabue I."/>
            <person name="Nwadili C.O."/>
            <person name="Hribova E."/>
            <person name="Parker M."/>
            <person name="Nwogha J."/>
            <person name="Shu S."/>
            <person name="Carlson J."/>
            <person name="Kariba R."/>
            <person name="Muthemba S."/>
            <person name="Knop K."/>
            <person name="Barton G.J."/>
            <person name="Sherwood A.V."/>
            <person name="Lopez-Montes A."/>
            <person name="Asiedu R."/>
            <person name="Jamnadass R."/>
            <person name="Muchugi A."/>
            <person name="Goodstein D."/>
            <person name="Egesi C.N."/>
            <person name="Featherston J."/>
            <person name="Asfaw A."/>
            <person name="Simpson G.G."/>
            <person name="Dolezel J."/>
            <person name="Hendre P.S."/>
            <person name="Van Deynze A."/>
            <person name="Kumar P.L."/>
            <person name="Obidiegwu J.E."/>
            <person name="Bhattacharjee R."/>
            <person name="Rokhsar D.S."/>
        </authorList>
    </citation>
    <scope>NUCLEOTIDE SEQUENCE [LARGE SCALE GENOMIC DNA]</scope>
    <source>
        <strain evidence="2">cv. TDa95/00328</strain>
    </source>
</reference>
<organism evidence="1 2">
    <name type="scientific">Dioscorea alata</name>
    <name type="common">Purple yam</name>
    <dbReference type="NCBI Taxonomy" id="55571"/>
    <lineage>
        <taxon>Eukaryota</taxon>
        <taxon>Viridiplantae</taxon>
        <taxon>Streptophyta</taxon>
        <taxon>Embryophyta</taxon>
        <taxon>Tracheophyta</taxon>
        <taxon>Spermatophyta</taxon>
        <taxon>Magnoliopsida</taxon>
        <taxon>Liliopsida</taxon>
        <taxon>Dioscoreales</taxon>
        <taxon>Dioscoreaceae</taxon>
        <taxon>Dioscorea</taxon>
    </lineage>
</organism>
<dbReference type="Proteomes" id="UP000827976">
    <property type="component" value="Chromosome 19"/>
</dbReference>
<gene>
    <name evidence="1" type="ORF">IHE45_19G051600</name>
</gene>
<proteinExistence type="predicted"/>
<accession>A0ACB7TY27</accession>
<name>A0ACB7TY27_DIOAL</name>
<evidence type="ECO:0000313" key="1">
    <source>
        <dbReference type="EMBL" id="KAH7652955.1"/>
    </source>
</evidence>
<dbReference type="EMBL" id="CM037029">
    <property type="protein sequence ID" value="KAH7652955.1"/>
    <property type="molecule type" value="Genomic_DNA"/>
</dbReference>
<protein>
    <submittedName>
        <fullName evidence="1">Uncharacterized protein</fullName>
    </submittedName>
</protein>
<evidence type="ECO:0000313" key="2">
    <source>
        <dbReference type="Proteomes" id="UP000827976"/>
    </source>
</evidence>